<sequence>MEDGSLGTLQIPSIGLTVPVYETEDNELEAMVHGVAHFKETSCWDGNVGLAGHNQGVNTFFQDLYKLEIGDTITLTTALGTRTYEVSMSKEIDETDWSYLGRTDDNRITLITCVNHDLTKRLCVQGTEVQE</sequence>
<dbReference type="InterPro" id="IPR023365">
    <property type="entry name" value="Sortase_dom-sf"/>
</dbReference>
<dbReference type="EMBL" id="JACSNR010000007">
    <property type="protein sequence ID" value="MBM6923534.1"/>
    <property type="molecule type" value="Genomic_DNA"/>
</dbReference>
<dbReference type="InterPro" id="IPR005754">
    <property type="entry name" value="Sortase"/>
</dbReference>
<keyword evidence="1" id="KW-0378">Hydrolase</keyword>
<dbReference type="CDD" id="cd06166">
    <property type="entry name" value="Sortase_D_2"/>
    <property type="match status" value="1"/>
</dbReference>
<dbReference type="Pfam" id="PF04203">
    <property type="entry name" value="Sortase"/>
    <property type="match status" value="1"/>
</dbReference>
<organism evidence="2 3">
    <name type="scientific">Hydrogenoanaerobacterium saccharovorans</name>
    <dbReference type="NCBI Taxonomy" id="474960"/>
    <lineage>
        <taxon>Bacteria</taxon>
        <taxon>Bacillati</taxon>
        <taxon>Bacillota</taxon>
        <taxon>Clostridia</taxon>
        <taxon>Eubacteriales</taxon>
        <taxon>Oscillospiraceae</taxon>
        <taxon>Hydrogenoanaerobacterium</taxon>
    </lineage>
</organism>
<proteinExistence type="predicted"/>
<dbReference type="SUPFAM" id="SSF63817">
    <property type="entry name" value="Sortase"/>
    <property type="match status" value="1"/>
</dbReference>
<accession>A0ABS2GPQ2</accession>
<dbReference type="Proteomes" id="UP000724149">
    <property type="component" value="Unassembled WGS sequence"/>
</dbReference>
<dbReference type="RefSeq" id="WP_204721005.1">
    <property type="nucleotide sequence ID" value="NZ_JACSNR010000007.1"/>
</dbReference>
<dbReference type="NCBIfam" id="TIGR01076">
    <property type="entry name" value="sortase_fam"/>
    <property type="match status" value="1"/>
</dbReference>
<dbReference type="Gene3D" id="2.40.260.10">
    <property type="entry name" value="Sortase"/>
    <property type="match status" value="1"/>
</dbReference>
<reference evidence="2 3" key="1">
    <citation type="journal article" date="2021" name="Sci. Rep.">
        <title>The distribution of antibiotic resistance genes in chicken gut microbiota commensals.</title>
        <authorList>
            <person name="Juricova H."/>
            <person name="Matiasovicova J."/>
            <person name="Kubasova T."/>
            <person name="Cejkova D."/>
            <person name="Rychlik I."/>
        </authorList>
    </citation>
    <scope>NUCLEOTIDE SEQUENCE [LARGE SCALE GENOMIC DNA]</scope>
    <source>
        <strain evidence="2 3">An564</strain>
    </source>
</reference>
<protein>
    <submittedName>
        <fullName evidence="2">Class D sortase</fullName>
    </submittedName>
</protein>
<evidence type="ECO:0000313" key="3">
    <source>
        <dbReference type="Proteomes" id="UP000724149"/>
    </source>
</evidence>
<gene>
    <name evidence="2" type="ORF">H9X81_07515</name>
</gene>
<keyword evidence="3" id="KW-1185">Reference proteome</keyword>
<comment type="caution">
    <text evidence="2">The sequence shown here is derived from an EMBL/GenBank/DDBJ whole genome shotgun (WGS) entry which is preliminary data.</text>
</comment>
<evidence type="ECO:0000313" key="2">
    <source>
        <dbReference type="EMBL" id="MBM6923534.1"/>
    </source>
</evidence>
<evidence type="ECO:0000256" key="1">
    <source>
        <dbReference type="ARBA" id="ARBA00022801"/>
    </source>
</evidence>
<name>A0ABS2GPQ2_9FIRM</name>
<dbReference type="InterPro" id="IPR042000">
    <property type="entry name" value="Sortase_D_2"/>
</dbReference>